<evidence type="ECO:0000256" key="1">
    <source>
        <dbReference type="ARBA" id="ARBA00008903"/>
    </source>
</evidence>
<dbReference type="OrthoDB" id="9801817at2"/>
<protein>
    <submittedName>
        <fullName evidence="3">Ornithine cyclodeaminase family protein</fullName>
    </submittedName>
</protein>
<dbReference type="InterPro" id="IPR023401">
    <property type="entry name" value="ODC_N"/>
</dbReference>
<reference evidence="3 4" key="1">
    <citation type="submission" date="2019-07" db="EMBL/GenBank/DDBJ databases">
        <title>The Draft Genome Sequence of Rhizobium tropici SARCC-755 Associated with Superior Nodulation on Pigeonpea (Cajanus cajan (L.) Millsp.).</title>
        <authorList>
            <person name="Bopape F.L."/>
            <person name="Hassen A.I."/>
            <person name="Swanevelder Z.H."/>
            <person name="Gwata E.T."/>
        </authorList>
    </citation>
    <scope>NUCLEOTIDE SEQUENCE [LARGE SCALE GENOMIC DNA]</scope>
    <source>
        <strain evidence="3 4">SARCC-755</strain>
    </source>
</reference>
<dbReference type="GO" id="GO:0005737">
    <property type="term" value="C:cytoplasm"/>
    <property type="evidence" value="ECO:0007669"/>
    <property type="project" value="TreeGrafter"/>
</dbReference>
<accession>A0A5B0WAL7</accession>
<dbReference type="EMBL" id="VNIP01000004">
    <property type="protein sequence ID" value="KAA1183946.1"/>
    <property type="molecule type" value="Genomic_DNA"/>
</dbReference>
<proteinExistence type="inferred from homology"/>
<dbReference type="AlphaFoldDB" id="A0A5B0WAL7"/>
<name>A0A5B0WAL7_RHITR</name>
<dbReference type="SUPFAM" id="SSF51735">
    <property type="entry name" value="NAD(P)-binding Rossmann-fold domains"/>
    <property type="match status" value="1"/>
</dbReference>
<dbReference type="InterPro" id="IPR036291">
    <property type="entry name" value="NAD(P)-bd_dom_sf"/>
</dbReference>
<dbReference type="Gene3D" id="3.30.1780.10">
    <property type="entry name" value="ornithine cyclodeaminase, domain 1"/>
    <property type="match status" value="1"/>
</dbReference>
<evidence type="ECO:0000313" key="4">
    <source>
        <dbReference type="Proteomes" id="UP000323608"/>
    </source>
</evidence>
<dbReference type="PIRSF" id="PIRSF001439">
    <property type="entry name" value="CryM"/>
    <property type="match status" value="1"/>
</dbReference>
<dbReference type="Gene3D" id="3.40.50.720">
    <property type="entry name" value="NAD(P)-binding Rossmann-like Domain"/>
    <property type="match status" value="1"/>
</dbReference>
<keyword evidence="2" id="KW-0520">NAD</keyword>
<dbReference type="InterPro" id="IPR003462">
    <property type="entry name" value="ODC_Mu_crystall"/>
</dbReference>
<dbReference type="PANTHER" id="PTHR13812">
    <property type="entry name" value="KETIMINE REDUCTASE MU-CRYSTALLIN"/>
    <property type="match status" value="1"/>
</dbReference>
<comment type="similarity">
    <text evidence="1">Belongs to the ornithine cyclodeaminase/mu-crystallin family.</text>
</comment>
<dbReference type="Proteomes" id="UP000323608">
    <property type="component" value="Unassembled WGS sequence"/>
</dbReference>
<dbReference type="PANTHER" id="PTHR13812:SF19">
    <property type="entry name" value="KETIMINE REDUCTASE MU-CRYSTALLIN"/>
    <property type="match status" value="1"/>
</dbReference>
<gene>
    <name evidence="3" type="ORF">FP026_07980</name>
</gene>
<comment type="caution">
    <text evidence="3">The sequence shown here is derived from an EMBL/GenBank/DDBJ whole genome shotgun (WGS) entry which is preliminary data.</text>
</comment>
<dbReference type="Pfam" id="PF02423">
    <property type="entry name" value="OCD_Mu_crystall"/>
    <property type="match status" value="1"/>
</dbReference>
<sequence>MLPIGLAATQTKLPTPKPCDATLLTLSGPQVQPLLNPGDVLEAVREAFVLHSEGKGRVFPVVRERLDTGGIFGIKSGDVQSEALLGFKAAGFWHSNRIVGGEPHQATIMLFDPASGRPTCIVDGNAITTARTGAAGRLGIETLARADSKRICVFGTGVQARVQLDLALDLLSQTKTVRYVTSHGNPDANFEAAFAGRCALIHATDPDEAVSESDIVITATPGGGPLFSADAVKPGTHINAVGADTRGKRELAEGILQRARLFVDDREQSRQIGEGQWGRGVGEEVEIGSILTGDVVISRKPDDITIFDMTGLALQDLTVGRMLYQRAIKGGHGTQIAWPW</sequence>
<evidence type="ECO:0000256" key="2">
    <source>
        <dbReference type="ARBA" id="ARBA00023027"/>
    </source>
</evidence>
<evidence type="ECO:0000313" key="3">
    <source>
        <dbReference type="EMBL" id="KAA1183946.1"/>
    </source>
</evidence>
<organism evidence="3 4">
    <name type="scientific">Rhizobium tropici</name>
    <dbReference type="NCBI Taxonomy" id="398"/>
    <lineage>
        <taxon>Bacteria</taxon>
        <taxon>Pseudomonadati</taxon>
        <taxon>Pseudomonadota</taxon>
        <taxon>Alphaproteobacteria</taxon>
        <taxon>Hyphomicrobiales</taxon>
        <taxon>Rhizobiaceae</taxon>
        <taxon>Rhizobium/Agrobacterium group</taxon>
        <taxon>Rhizobium</taxon>
    </lineage>
</organism>
<dbReference type="RefSeq" id="WP_149634072.1">
    <property type="nucleotide sequence ID" value="NZ_VNIP01000004.1"/>
</dbReference>